<feature type="domain" description="UBC core" evidence="4">
    <location>
        <begin position="813"/>
        <end position="977"/>
    </location>
</feature>
<proteinExistence type="predicted"/>
<dbReference type="PROSITE" id="PS50127">
    <property type="entry name" value="UBC_2"/>
    <property type="match status" value="1"/>
</dbReference>
<dbReference type="Pfam" id="PF00179">
    <property type="entry name" value="UQ_con"/>
    <property type="match status" value="1"/>
</dbReference>
<dbReference type="InterPro" id="IPR016135">
    <property type="entry name" value="UBQ-conjugating_enzyme/RWD"/>
</dbReference>
<dbReference type="AlphaFoldDB" id="A0A1R3RZU0"/>
<evidence type="ECO:0000313" key="5">
    <source>
        <dbReference type="EMBL" id="OOF99980.1"/>
    </source>
</evidence>
<dbReference type="FunFam" id="3.10.110.10:FF:000094">
    <property type="entry name" value="Probable ubiquitin-conjugating enzyme E2 23"/>
    <property type="match status" value="1"/>
</dbReference>
<dbReference type="SMART" id="SM00212">
    <property type="entry name" value="UBCc"/>
    <property type="match status" value="1"/>
</dbReference>
<dbReference type="Gene3D" id="3.10.110.10">
    <property type="entry name" value="Ubiquitin Conjugating Enzyme"/>
    <property type="match status" value="1"/>
</dbReference>
<dbReference type="Proteomes" id="UP000188318">
    <property type="component" value="Unassembled WGS sequence"/>
</dbReference>
<dbReference type="OMA" id="EMWIEYE"/>
<gene>
    <name evidence="5" type="ORF">ASPCADRAFT_126862</name>
</gene>
<feature type="compositionally biased region" description="Basic and acidic residues" evidence="3">
    <location>
        <begin position="732"/>
        <end position="757"/>
    </location>
</feature>
<evidence type="ECO:0000256" key="1">
    <source>
        <dbReference type="ARBA" id="ARBA00022679"/>
    </source>
</evidence>
<keyword evidence="6" id="KW-1185">Reference proteome</keyword>
<dbReference type="STRING" id="602072.A0A1R3RZU0"/>
<keyword evidence="1" id="KW-0808">Transferase</keyword>
<dbReference type="InterPro" id="IPR000608">
    <property type="entry name" value="UBC"/>
</dbReference>
<feature type="compositionally biased region" description="Acidic residues" evidence="3">
    <location>
        <begin position="704"/>
        <end position="721"/>
    </location>
</feature>
<dbReference type="GO" id="GO:0061631">
    <property type="term" value="F:ubiquitin conjugating enzyme activity"/>
    <property type="evidence" value="ECO:0007669"/>
    <property type="project" value="TreeGrafter"/>
</dbReference>
<accession>A0A1R3RZU0</accession>
<dbReference type="PANTHER" id="PTHR46116">
    <property type="entry name" value="(E3-INDEPENDENT) E2 UBIQUITIN-CONJUGATING ENZYME"/>
    <property type="match status" value="1"/>
</dbReference>
<dbReference type="PANTHER" id="PTHR46116:SF15">
    <property type="entry name" value="(E3-INDEPENDENT) E2 UBIQUITIN-CONJUGATING ENZYME"/>
    <property type="match status" value="1"/>
</dbReference>
<dbReference type="SUPFAM" id="SSF54495">
    <property type="entry name" value="UBC-like"/>
    <property type="match status" value="1"/>
</dbReference>
<organism evidence="5 6">
    <name type="scientific">Aspergillus carbonarius (strain ITEM 5010)</name>
    <dbReference type="NCBI Taxonomy" id="602072"/>
    <lineage>
        <taxon>Eukaryota</taxon>
        <taxon>Fungi</taxon>
        <taxon>Dikarya</taxon>
        <taxon>Ascomycota</taxon>
        <taxon>Pezizomycotina</taxon>
        <taxon>Eurotiomycetes</taxon>
        <taxon>Eurotiomycetidae</taxon>
        <taxon>Eurotiales</taxon>
        <taxon>Aspergillaceae</taxon>
        <taxon>Aspergillus</taxon>
        <taxon>Aspergillus subgen. Circumdati</taxon>
    </lineage>
</organism>
<evidence type="ECO:0000256" key="3">
    <source>
        <dbReference type="SAM" id="MobiDB-lite"/>
    </source>
</evidence>
<evidence type="ECO:0000259" key="4">
    <source>
        <dbReference type="PROSITE" id="PS50127"/>
    </source>
</evidence>
<feature type="region of interest" description="Disordered" evidence="3">
    <location>
        <begin position="699"/>
        <end position="757"/>
    </location>
</feature>
<dbReference type="OrthoDB" id="47801at2759"/>
<evidence type="ECO:0000313" key="6">
    <source>
        <dbReference type="Proteomes" id="UP000188318"/>
    </source>
</evidence>
<reference evidence="6" key="1">
    <citation type="journal article" date="2017" name="Genome Biol.">
        <title>Comparative genomics reveals high biological diversity and specific adaptations in the industrially and medically important fungal genus Aspergillus.</title>
        <authorList>
            <person name="de Vries R.P."/>
            <person name="Riley R."/>
            <person name="Wiebenga A."/>
            <person name="Aguilar-Osorio G."/>
            <person name="Amillis S."/>
            <person name="Uchima C.A."/>
            <person name="Anderluh G."/>
            <person name="Asadollahi M."/>
            <person name="Askin M."/>
            <person name="Barry K."/>
            <person name="Battaglia E."/>
            <person name="Bayram O."/>
            <person name="Benocci T."/>
            <person name="Braus-Stromeyer S.A."/>
            <person name="Caldana C."/>
            <person name="Canovas D."/>
            <person name="Cerqueira G.C."/>
            <person name="Chen F."/>
            <person name="Chen W."/>
            <person name="Choi C."/>
            <person name="Clum A."/>
            <person name="Dos Santos R.A."/>
            <person name="Damasio A.R."/>
            <person name="Diallinas G."/>
            <person name="Emri T."/>
            <person name="Fekete E."/>
            <person name="Flipphi M."/>
            <person name="Freyberg S."/>
            <person name="Gallo A."/>
            <person name="Gournas C."/>
            <person name="Habgood R."/>
            <person name="Hainaut M."/>
            <person name="Harispe M.L."/>
            <person name="Henrissat B."/>
            <person name="Hilden K.S."/>
            <person name="Hope R."/>
            <person name="Hossain A."/>
            <person name="Karabika E."/>
            <person name="Karaffa L."/>
            <person name="Karanyi Z."/>
            <person name="Krasevec N."/>
            <person name="Kuo A."/>
            <person name="Kusch H."/>
            <person name="LaButti K."/>
            <person name="Lagendijk E.L."/>
            <person name="Lapidus A."/>
            <person name="Levasseur A."/>
            <person name="Lindquist E."/>
            <person name="Lipzen A."/>
            <person name="Logrieco A.F."/>
            <person name="MacCabe A."/>
            <person name="Maekelae M.R."/>
            <person name="Malavazi I."/>
            <person name="Melin P."/>
            <person name="Meyer V."/>
            <person name="Mielnichuk N."/>
            <person name="Miskei M."/>
            <person name="Molnar A.P."/>
            <person name="Mule G."/>
            <person name="Ngan C.Y."/>
            <person name="Orejas M."/>
            <person name="Orosz E."/>
            <person name="Ouedraogo J.P."/>
            <person name="Overkamp K.M."/>
            <person name="Park H.-S."/>
            <person name="Perrone G."/>
            <person name="Piumi F."/>
            <person name="Punt P.J."/>
            <person name="Ram A.F."/>
            <person name="Ramon A."/>
            <person name="Rauscher S."/>
            <person name="Record E."/>
            <person name="Riano-Pachon D.M."/>
            <person name="Robert V."/>
            <person name="Roehrig J."/>
            <person name="Ruller R."/>
            <person name="Salamov A."/>
            <person name="Salih N.S."/>
            <person name="Samson R.A."/>
            <person name="Sandor E."/>
            <person name="Sanguinetti M."/>
            <person name="Schuetze T."/>
            <person name="Sepcic K."/>
            <person name="Shelest E."/>
            <person name="Sherlock G."/>
            <person name="Sophianopoulou V."/>
            <person name="Squina F.M."/>
            <person name="Sun H."/>
            <person name="Susca A."/>
            <person name="Todd R.B."/>
            <person name="Tsang A."/>
            <person name="Unkles S.E."/>
            <person name="van de Wiele N."/>
            <person name="van Rossen-Uffink D."/>
            <person name="Oliveira J.V."/>
            <person name="Vesth T.C."/>
            <person name="Visser J."/>
            <person name="Yu J.-H."/>
            <person name="Zhou M."/>
            <person name="Andersen M.R."/>
            <person name="Archer D.B."/>
            <person name="Baker S.E."/>
            <person name="Benoit I."/>
            <person name="Brakhage A.A."/>
            <person name="Braus G.H."/>
            <person name="Fischer R."/>
            <person name="Frisvad J.C."/>
            <person name="Goldman G.H."/>
            <person name="Houbraken J."/>
            <person name="Oakley B."/>
            <person name="Pocsi I."/>
            <person name="Scazzocchio C."/>
            <person name="Seiboth B."/>
            <person name="vanKuyk P.A."/>
            <person name="Wortman J."/>
            <person name="Dyer P.S."/>
            <person name="Grigoriev I.V."/>
        </authorList>
    </citation>
    <scope>NUCLEOTIDE SEQUENCE [LARGE SCALE GENOMIC DNA]</scope>
    <source>
        <strain evidence="6">ITEM 5010</strain>
    </source>
</reference>
<name>A0A1R3RZU0_ASPC5</name>
<protein>
    <recommendedName>
        <fullName evidence="4">UBC core domain-containing protein</fullName>
    </recommendedName>
</protein>
<dbReference type="VEuPathDB" id="FungiDB:ASPCADRAFT_126862"/>
<dbReference type="EMBL" id="KV907494">
    <property type="protein sequence ID" value="OOF99980.1"/>
    <property type="molecule type" value="Genomic_DNA"/>
</dbReference>
<evidence type="ECO:0000256" key="2">
    <source>
        <dbReference type="ARBA" id="ARBA00022786"/>
    </source>
</evidence>
<keyword evidence="2" id="KW-0833">Ubl conjugation pathway</keyword>
<sequence length="1071" mass="118984">MDATGVPPDTPNAEISRAIKFELEDACCLKSNPSLVGIVQKTHHDINSHEPPDDYLVVSYTSVPAGALAEFLETGVPPKGYVFVGFAEFAEGYALIHEDDLQLIDRPVEIGETVKRHPDDTMAGMVINASATCTLEPIASRTYDPSIGDFDSLEFTESSRGYGTDAPRPPLLHDVPLSELVNHEEFAEGDYIIHRQKFGIIRQVERDAILRVSNMPVWILNPDVLEVPITFDDKGLIWMPKDQPSREINPDMRFLEYDYVYPGQCVVTPRANMRKMNGDSLIGMDVDPHGYVLATPATEYQVEWLCMNVFSLGMTYTGDRIELLRASALHSTAVKCDFGKVPAGGAVKSDVWLKVGDRARFRDPADAAQKYPSYQPIPVDESFGYDLNMFRIISTNTEVTVQWQDGSITTENSRSLRRFYGFDDEIGPGNIVALKDGLEEIQRPILDSIPSFAKRLPNHQRETMRARTVGVVQTVDSRERVATVRWYTDPDVELLHGGQILRPCSSLGELGDTISQVSLYELSMFPSLGRLPGDIVLLAPDTIHQSTLQVPDMQGFGMSGPCNFSYTSSLSFFQVYTYLEAMRMEMLNSEWFKKTTEIDTTPLPSRYGLHQWGLNTRFHTDFIGQIVSIDATGAITVRMAGPTSCRDVRVPFERIMMVIDEGEANPATFPSPAELSQMEAASLFDLPEDMQLTTTYEYEGGERLDDDGEDQWMTDDTDDTDGSTIQGADSAEQDHIAPDVAEIRLSENTDDEMRGDGFDQEMEDVADDTDPVANAGDKPPTLSTSPPGFVVLEGLPPSDHHFISQDATDNSGLRIKRIRNEFGILSKSLPPGIFVRTWESRMDLLRVLIIGPEGTPYEYAPIVIDMRFSTDFPNQPPATFFHSWTNGQGRINPNLYEDGKICLSILGTWPTRNPEENWSPTKSTVLQILVSIMGLVLVKDPFYNEAGYEALAAEGDRRVESTQYTEKTFLMTRKFIKYALEHPVAGMEDVVAWNYLPNPAGPGDGSRPILLRRAIEAALAMIEHYNSSTSGDTGSASAFVSRLSLGAVVMLRKHVTDLEKLEAAVIAPAQS</sequence>
<dbReference type="CDD" id="cd23837">
    <property type="entry name" value="UBCc_UBE2O"/>
    <property type="match status" value="1"/>
</dbReference>